<evidence type="ECO:0000256" key="1">
    <source>
        <dbReference type="ARBA" id="ARBA00010116"/>
    </source>
</evidence>
<evidence type="ECO:0000259" key="3">
    <source>
        <dbReference type="SMART" id="SM00634"/>
    </source>
</evidence>
<feature type="domain" description="Big-1" evidence="3">
    <location>
        <begin position="37"/>
        <end position="129"/>
    </location>
</feature>
<dbReference type="InterPro" id="IPR008964">
    <property type="entry name" value="Invasin/intimin_cell_adhesion"/>
</dbReference>
<feature type="domain" description="Big-1" evidence="3">
    <location>
        <begin position="491"/>
        <end position="579"/>
    </location>
</feature>
<feature type="signal peptide" evidence="2">
    <location>
        <begin position="1"/>
        <end position="23"/>
    </location>
</feature>
<keyword evidence="2" id="KW-0732">Signal</keyword>
<dbReference type="SUPFAM" id="SSF49373">
    <property type="entry name" value="Invasin/intimin cell-adhesion fragments"/>
    <property type="match status" value="4"/>
</dbReference>
<gene>
    <name evidence="4" type="ORF">HII17_11280</name>
</gene>
<feature type="chain" id="PRO_5030900997" description="Big-1 domain-containing protein" evidence="2">
    <location>
        <begin position="24"/>
        <end position="812"/>
    </location>
</feature>
<dbReference type="InterPro" id="IPR003344">
    <property type="entry name" value="Big_1_dom"/>
</dbReference>
<feature type="domain" description="Big-1" evidence="3">
    <location>
        <begin position="369"/>
        <end position="468"/>
    </location>
</feature>
<comment type="caution">
    <text evidence="4">The sequence shown here is derived from an EMBL/GenBank/DDBJ whole genome shotgun (WGS) entry which is preliminary data.</text>
</comment>
<feature type="domain" description="Big-1" evidence="3">
    <location>
        <begin position="147"/>
        <end position="233"/>
    </location>
</feature>
<evidence type="ECO:0000313" key="4">
    <source>
        <dbReference type="EMBL" id="NMP32152.1"/>
    </source>
</evidence>
<dbReference type="Proteomes" id="UP000568664">
    <property type="component" value="Unassembled WGS sequence"/>
</dbReference>
<protein>
    <recommendedName>
        <fullName evidence="3">Big-1 domain-containing protein</fullName>
    </recommendedName>
</protein>
<proteinExistence type="inferred from homology"/>
<reference evidence="4 5" key="1">
    <citation type="submission" date="2020-04" db="EMBL/GenBank/DDBJ databases">
        <title>Thalassotalea sp. M1531, isolated from the surface of marine red alga.</title>
        <authorList>
            <person name="Pang L."/>
            <person name="Lu D.-C."/>
        </authorList>
    </citation>
    <scope>NUCLEOTIDE SEQUENCE [LARGE SCALE GENOMIC DNA]</scope>
    <source>
        <strain evidence="4 5">M1531</strain>
    </source>
</reference>
<dbReference type="InterPro" id="IPR013783">
    <property type="entry name" value="Ig-like_fold"/>
</dbReference>
<dbReference type="EMBL" id="JABBXH010000003">
    <property type="protein sequence ID" value="NMP32152.1"/>
    <property type="molecule type" value="Genomic_DNA"/>
</dbReference>
<accession>A0A7Y0LD69</accession>
<dbReference type="AlphaFoldDB" id="A0A7Y0LD69"/>
<sequence length="812" mass="83797">MKNLFTALLVACLGLLVGCNGSSGENTSGPGDSQTPSTITLTIENSAGEAQQSFSADQQITLVATLFDSDDQTIAGRSVNFTVTMGDISVSSKLTNNNGQAIVTISNSDLAAGAGTATATLGSLTVTADYEYTHTSGEQPPKLASQLLLDGIVVSQFKSDQQAQIVATLQNNIGQAVLGEIVTFTADIGTLSTSTALTDSNGQAKVTLSSNDQIGAGVIIASLGEASDVAPSRINYEIIPADSVIIDDGVRIGHISNDGSFVEGEVLVGSTTISAGGTLGLTVDLVDGQGNLISTPTPVSFTSNCVQSGNATVDESVFSIRGTAEATFEDIDCAGSSGTDDVIVAAITINGITSVASQTISISGEELGSIEFISAEPTSIVLKGTGGQGKQETSTLTFQVKSALGNALAQQAVDFVLDTEVGGITLNPASGLTNSEGMVTTKVTAGTVPTAVRVTAKASMTISDEIIDVQTQSDLLSVNTGLPEQSSLTISTSIFNPEANSINGVEATITAQLADNFNNPVPDGTTVNFTTEGGMIEPSCTTTNGACTVNWTSSEPRVPDHRITVLATALGHETFFDTNGNNTFDENDGSAIVNQDVSSGFGRQVAQPSGFVDMSEAWRDDNENTLFDGGETFLDYNNDNAFSAQDGLFNGPQCQGDKCAAQGSQAIHVRKALRMVMASSSALYRLVNSSNTGIIYDSNISGDSLTSLPSINDGSVLGLTLQFWDTAFQVMPQDTQVSITSSVGELDGITSFTVANTINALDTTPSTPNVVHSMSFLIKNPIDGDPESGFLTIEITAPSGNITPSTNTITLN</sequence>
<dbReference type="PROSITE" id="PS51257">
    <property type="entry name" value="PROKAR_LIPOPROTEIN"/>
    <property type="match status" value="1"/>
</dbReference>
<organism evidence="4 5">
    <name type="scientific">Thalassotalea algicola</name>
    <dbReference type="NCBI Taxonomy" id="2716224"/>
    <lineage>
        <taxon>Bacteria</taxon>
        <taxon>Pseudomonadati</taxon>
        <taxon>Pseudomonadota</taxon>
        <taxon>Gammaproteobacteria</taxon>
        <taxon>Alteromonadales</taxon>
        <taxon>Colwelliaceae</taxon>
        <taxon>Thalassotalea</taxon>
    </lineage>
</organism>
<dbReference type="RefSeq" id="WP_169075467.1">
    <property type="nucleotide sequence ID" value="NZ_JABBXH010000003.1"/>
</dbReference>
<name>A0A7Y0LD69_9GAMM</name>
<evidence type="ECO:0000256" key="2">
    <source>
        <dbReference type="SAM" id="SignalP"/>
    </source>
</evidence>
<comment type="similarity">
    <text evidence="1">Belongs to the intimin/invasin family.</text>
</comment>
<keyword evidence="5" id="KW-1185">Reference proteome</keyword>
<dbReference type="SMART" id="SM00634">
    <property type="entry name" value="BID_1"/>
    <property type="match status" value="4"/>
</dbReference>
<evidence type="ECO:0000313" key="5">
    <source>
        <dbReference type="Proteomes" id="UP000568664"/>
    </source>
</evidence>
<dbReference type="Gene3D" id="2.60.40.10">
    <property type="entry name" value="Immunoglobulins"/>
    <property type="match status" value="4"/>
</dbReference>